<feature type="region of interest" description="Disordered" evidence="10">
    <location>
        <begin position="236"/>
        <end position="268"/>
    </location>
</feature>
<keyword evidence="13" id="KW-1185">Reference proteome</keyword>
<dbReference type="Proteomes" id="UP000256328">
    <property type="component" value="Unassembled WGS sequence"/>
</dbReference>
<protein>
    <recommendedName>
        <fullName evidence="6">Translation initiation factor eIF2B subunit beta</fullName>
    </recommendedName>
    <alternativeName>
        <fullName evidence="7">eIF2B GDP-GTP exchange factor subunit beta</fullName>
    </alternativeName>
</protein>
<keyword evidence="4" id="KW-0396">Initiation factor</keyword>
<dbReference type="OrthoDB" id="269919at2759"/>
<keyword evidence="11" id="KW-1133">Transmembrane helix</keyword>
<evidence type="ECO:0000256" key="8">
    <source>
        <dbReference type="ARBA" id="ARBA00046432"/>
    </source>
</evidence>
<dbReference type="FunFam" id="3.40.50.10470:FF:000008">
    <property type="entry name" value="Translation initiation factor 2B, beta subunit"/>
    <property type="match status" value="1"/>
</dbReference>
<comment type="similarity">
    <text evidence="2 9">Belongs to the eIF-2B alpha/beta/delta subunits family.</text>
</comment>
<keyword evidence="11" id="KW-0472">Membrane</keyword>
<proteinExistence type="inferred from homology"/>
<dbReference type="PANTHER" id="PTHR45859:SF1">
    <property type="entry name" value="TRANSLATION INITIATION FACTOR EIF-2B SUBUNIT BETA"/>
    <property type="match status" value="1"/>
</dbReference>
<gene>
    <name evidence="12" type="ORF">BP5796_02354</name>
</gene>
<evidence type="ECO:0000256" key="5">
    <source>
        <dbReference type="ARBA" id="ARBA00022917"/>
    </source>
</evidence>
<comment type="subcellular location">
    <subcellularLocation>
        <location evidence="1">Cytoplasm</location>
        <location evidence="1">Cytosol</location>
    </subcellularLocation>
</comment>
<evidence type="ECO:0000256" key="7">
    <source>
        <dbReference type="ARBA" id="ARBA00044228"/>
    </source>
</evidence>
<evidence type="ECO:0000256" key="11">
    <source>
        <dbReference type="SAM" id="Phobius"/>
    </source>
</evidence>
<evidence type="ECO:0000256" key="2">
    <source>
        <dbReference type="ARBA" id="ARBA00007251"/>
    </source>
</evidence>
<reference evidence="12 13" key="1">
    <citation type="journal article" date="2018" name="IMA Fungus">
        <title>IMA Genome-F 9: Draft genome sequence of Annulohypoxylon stygium, Aspergillus mulundensis, Berkeleyomyces basicola (syn. Thielaviopsis basicola), Ceratocystis smalleyi, two Cercospora beticola strains, Coleophoma cylindrospora, Fusarium fracticaudum, Phialophora cf. hyalina, and Morchella septimelata.</title>
        <authorList>
            <person name="Wingfield B.D."/>
            <person name="Bills G.F."/>
            <person name="Dong Y."/>
            <person name="Huang W."/>
            <person name="Nel W.J."/>
            <person name="Swalarsk-Parry B.S."/>
            <person name="Vaghefi N."/>
            <person name="Wilken P.M."/>
            <person name="An Z."/>
            <person name="de Beer Z.W."/>
            <person name="De Vos L."/>
            <person name="Chen L."/>
            <person name="Duong T.A."/>
            <person name="Gao Y."/>
            <person name="Hammerbacher A."/>
            <person name="Kikkert J.R."/>
            <person name="Li Y."/>
            <person name="Li H."/>
            <person name="Li K."/>
            <person name="Li Q."/>
            <person name="Liu X."/>
            <person name="Ma X."/>
            <person name="Naidoo K."/>
            <person name="Pethybridge S.J."/>
            <person name="Sun J."/>
            <person name="Steenkamp E.T."/>
            <person name="van der Nest M.A."/>
            <person name="van Wyk S."/>
            <person name="Wingfield M.J."/>
            <person name="Xiong C."/>
            <person name="Yue Q."/>
            <person name="Zhang X."/>
        </authorList>
    </citation>
    <scope>NUCLEOTIDE SEQUENCE [LARGE SCALE GENOMIC DNA]</scope>
    <source>
        <strain evidence="12 13">BP5796</strain>
    </source>
</reference>
<dbReference type="InterPro" id="IPR051855">
    <property type="entry name" value="eIF2B_beta_subunit"/>
</dbReference>
<dbReference type="AlphaFoldDB" id="A0A3D8SY54"/>
<accession>A0A3D8SY54</accession>
<dbReference type="GO" id="GO:0005851">
    <property type="term" value="C:eukaryotic translation initiation factor 2B complex"/>
    <property type="evidence" value="ECO:0007669"/>
    <property type="project" value="TreeGrafter"/>
</dbReference>
<dbReference type="GO" id="GO:0003743">
    <property type="term" value="F:translation initiation factor activity"/>
    <property type="evidence" value="ECO:0007669"/>
    <property type="project" value="UniProtKB-KW"/>
</dbReference>
<evidence type="ECO:0000313" key="13">
    <source>
        <dbReference type="Proteomes" id="UP000256328"/>
    </source>
</evidence>
<organism evidence="12 13">
    <name type="scientific">Coleophoma crateriformis</name>
    <dbReference type="NCBI Taxonomy" id="565419"/>
    <lineage>
        <taxon>Eukaryota</taxon>
        <taxon>Fungi</taxon>
        <taxon>Dikarya</taxon>
        <taxon>Ascomycota</taxon>
        <taxon>Pezizomycotina</taxon>
        <taxon>Leotiomycetes</taxon>
        <taxon>Helotiales</taxon>
        <taxon>Dermateaceae</taxon>
        <taxon>Coleophoma</taxon>
    </lineage>
</organism>
<dbReference type="InterPro" id="IPR000649">
    <property type="entry name" value="IF-2B-related"/>
</dbReference>
<dbReference type="Gene3D" id="3.40.50.10470">
    <property type="entry name" value="Translation initiation factor eif-2b, domain 2"/>
    <property type="match status" value="1"/>
</dbReference>
<dbReference type="GO" id="GO:0005829">
    <property type="term" value="C:cytosol"/>
    <property type="evidence" value="ECO:0007669"/>
    <property type="project" value="UniProtKB-SubCell"/>
</dbReference>
<dbReference type="EMBL" id="PDLN01000003">
    <property type="protein sequence ID" value="RDW91189.1"/>
    <property type="molecule type" value="Genomic_DNA"/>
</dbReference>
<dbReference type="GO" id="GO:0005085">
    <property type="term" value="F:guanyl-nucleotide exchange factor activity"/>
    <property type="evidence" value="ECO:0007669"/>
    <property type="project" value="TreeGrafter"/>
</dbReference>
<name>A0A3D8SY54_9HELO</name>
<evidence type="ECO:0000256" key="10">
    <source>
        <dbReference type="SAM" id="MobiDB-lite"/>
    </source>
</evidence>
<dbReference type="PANTHER" id="PTHR45859">
    <property type="entry name" value="TRANSLATION INITIATION FACTOR EIF-2B SUBUNIT BETA"/>
    <property type="match status" value="1"/>
</dbReference>
<comment type="caution">
    <text evidence="12">The sequence shown here is derived from an EMBL/GenBank/DDBJ whole genome shotgun (WGS) entry which is preliminary data.</text>
</comment>
<comment type="subunit">
    <text evidence="8">Component of the translation initiation factor 2B (eIF2B) complex which is a heterodecamer of two sets of five different subunits: alpha, beta, gamma, delta and epsilon. Subunits alpha, beta and delta comprise a regulatory subcomplex and subunits epsilon and gamma comprise a catalytic subcomplex. Within the complex, the hexameric regulatory complex resides at the center, with the two heterodimeric catalytic subcomplexes bound on opposite sides.</text>
</comment>
<dbReference type="InterPro" id="IPR042529">
    <property type="entry name" value="IF_2B-like_C"/>
</dbReference>
<dbReference type="InterPro" id="IPR037171">
    <property type="entry name" value="NagB/RpiA_transferase-like"/>
</dbReference>
<dbReference type="Pfam" id="PF01008">
    <property type="entry name" value="IF-2B"/>
    <property type="match status" value="2"/>
</dbReference>
<keyword evidence="3" id="KW-0963">Cytoplasm</keyword>
<evidence type="ECO:0000256" key="3">
    <source>
        <dbReference type="ARBA" id="ARBA00022490"/>
    </source>
</evidence>
<feature type="region of interest" description="Disordered" evidence="10">
    <location>
        <begin position="17"/>
        <end position="67"/>
    </location>
</feature>
<evidence type="ECO:0000256" key="1">
    <source>
        <dbReference type="ARBA" id="ARBA00004514"/>
    </source>
</evidence>
<feature type="transmembrane region" description="Helical" evidence="11">
    <location>
        <begin position="492"/>
        <end position="515"/>
    </location>
</feature>
<evidence type="ECO:0000313" key="12">
    <source>
        <dbReference type="EMBL" id="RDW91189.1"/>
    </source>
</evidence>
<feature type="transmembrane region" description="Helical" evidence="11">
    <location>
        <begin position="467"/>
        <end position="486"/>
    </location>
</feature>
<evidence type="ECO:0000256" key="6">
    <source>
        <dbReference type="ARBA" id="ARBA00044122"/>
    </source>
</evidence>
<keyword evidence="11" id="KW-0812">Transmembrane</keyword>
<keyword evidence="5" id="KW-0648">Protein biosynthesis</keyword>
<evidence type="ECO:0000256" key="4">
    <source>
        <dbReference type="ARBA" id="ARBA00022540"/>
    </source>
</evidence>
<sequence length="618" mass="67643">MLRCNYRGGWTEAAYKKAQKNHSKVERSGRTVRQGSSEVEKQKQPVGRQSGNQRPLSKPQAKKPKAKIPTRNWLASVYITETETKAFHLQTEEPIFQKNSSAGLAYIECRPYCATYPSKFETCISSANGMAPAQAGYAPDLSAFLKSLKVQSLEKSIENLISLFKRRQIKNSRSCAIATAHLLRQVVAKSKWSDLGKLLERIQQVGQRLMEAQPREMVVGNIVRRVLGMIREEAKEDRNEEFSDSGSNSQKASPRREPSDLSLSKAGAVPPIGTFSPLRFESNIGPDATFESSSNDDIFGKNSRPPLITSHASYAVLNGVPVQQSMFNLLSTNSSPSSTPVAASPVGKSAPSSAAISHRISTATLDLKAEIMNGIEEIIDELLQVDEQIAAYAQEHIHSNEIILTHSSSGSVQKFLLKAAEKRKFTVIVAESYPNDHEATHAAVTGKTSQDEKSVDEMSVGTFMKPLAAAGITVVLMTDATIFAIMSRVNKVILATHAVIANGGLIAAAGARIIARAAKVHKTPVIVVSGIYKLSPDYPFEFESLIEYGDPGSVIGYDDGPLVDKLEVDNPLFDYVPPDLVDLYITNLGAHAPSYLYRIVADHYKPEDINFHKPELQF</sequence>
<dbReference type="SUPFAM" id="SSF100950">
    <property type="entry name" value="NagB/RpiA/CoA transferase-like"/>
    <property type="match status" value="1"/>
</dbReference>
<evidence type="ECO:0000256" key="9">
    <source>
        <dbReference type="RuleBase" id="RU003814"/>
    </source>
</evidence>